<keyword evidence="4" id="KW-0521">NADP</keyword>
<dbReference type="NCBIfam" id="NF010047">
    <property type="entry name" value="PRK13523.1"/>
    <property type="match status" value="1"/>
</dbReference>
<evidence type="ECO:0000256" key="4">
    <source>
        <dbReference type="ARBA" id="ARBA00022857"/>
    </source>
</evidence>
<keyword evidence="3" id="KW-0288">FMN</keyword>
<dbReference type="InterPro" id="IPR044152">
    <property type="entry name" value="YqjM-like"/>
</dbReference>
<dbReference type="SUPFAM" id="SSF51395">
    <property type="entry name" value="FMN-linked oxidoreductases"/>
    <property type="match status" value="1"/>
</dbReference>
<comment type="caution">
    <text evidence="8">The sequence shown here is derived from an EMBL/GenBank/DDBJ whole genome shotgun (WGS) entry which is preliminary data.</text>
</comment>
<dbReference type="AlphaFoldDB" id="A0A150M6H0"/>
<accession>A0A150M6H0</accession>
<dbReference type="STRING" id="301148.B4135_1928"/>
<evidence type="ECO:0000313" key="9">
    <source>
        <dbReference type="Proteomes" id="UP000075683"/>
    </source>
</evidence>
<keyword evidence="2" id="KW-0285">Flavoprotein</keyword>
<comment type="cofactor">
    <cofactor evidence="1">
        <name>FMN</name>
        <dbReference type="ChEBI" id="CHEBI:58210"/>
    </cofactor>
</comment>
<organism evidence="8 9">
    <name type="scientific">Caldibacillus debilis</name>
    <dbReference type="NCBI Taxonomy" id="301148"/>
    <lineage>
        <taxon>Bacteria</taxon>
        <taxon>Bacillati</taxon>
        <taxon>Bacillota</taxon>
        <taxon>Bacilli</taxon>
        <taxon>Bacillales</taxon>
        <taxon>Bacillaceae</taxon>
        <taxon>Caldibacillus</taxon>
    </lineage>
</organism>
<keyword evidence="5 8" id="KW-0560">Oxidoreductase</keyword>
<evidence type="ECO:0000256" key="5">
    <source>
        <dbReference type="ARBA" id="ARBA00023002"/>
    </source>
</evidence>
<reference evidence="8 9" key="1">
    <citation type="submission" date="2016-01" db="EMBL/GenBank/DDBJ databases">
        <title>Draft Genome Sequences of Seven Thermophilic Sporeformers Isolated from Foods.</title>
        <authorList>
            <person name="Berendsen E.M."/>
            <person name="Wells-Bennik M.H."/>
            <person name="Krawcyk A.O."/>
            <person name="De Jong A."/>
            <person name="Holsappel S."/>
            <person name="Eijlander R.T."/>
            <person name="Kuipers O.P."/>
        </authorList>
    </citation>
    <scope>NUCLEOTIDE SEQUENCE [LARGE SCALE GENOMIC DNA]</scope>
    <source>
        <strain evidence="8 9">B4135</strain>
    </source>
</reference>
<dbReference type="CDD" id="cd02932">
    <property type="entry name" value="OYE_YqiM_FMN"/>
    <property type="match status" value="1"/>
</dbReference>
<dbReference type="EC" id="1.6.99.1" evidence="8"/>
<dbReference type="PANTHER" id="PTHR43303:SF4">
    <property type="entry name" value="NADPH DEHYDROGENASE C23G7.10C-RELATED"/>
    <property type="match status" value="1"/>
</dbReference>
<evidence type="ECO:0000259" key="7">
    <source>
        <dbReference type="Pfam" id="PF00724"/>
    </source>
</evidence>
<evidence type="ECO:0000256" key="3">
    <source>
        <dbReference type="ARBA" id="ARBA00022643"/>
    </source>
</evidence>
<protein>
    <submittedName>
        <fullName evidence="8">NADPH dehydrogenase</fullName>
        <ecNumber evidence="8">1.6.99.1</ecNumber>
    </submittedName>
</protein>
<dbReference type="InterPro" id="IPR001155">
    <property type="entry name" value="OxRdtase_FMN_N"/>
</dbReference>
<gene>
    <name evidence="8" type="ORF">B4135_1928</name>
</gene>
<dbReference type="GO" id="GO:0050661">
    <property type="term" value="F:NADP binding"/>
    <property type="evidence" value="ECO:0007669"/>
    <property type="project" value="InterPro"/>
</dbReference>
<name>A0A150M6H0_9BACI</name>
<feature type="region of interest" description="Disordered" evidence="6">
    <location>
        <begin position="34"/>
        <end position="76"/>
    </location>
</feature>
<evidence type="ECO:0000313" key="8">
    <source>
        <dbReference type="EMBL" id="KYD20153.1"/>
    </source>
</evidence>
<dbReference type="InterPro" id="IPR013785">
    <property type="entry name" value="Aldolase_TIM"/>
</dbReference>
<evidence type="ECO:0000256" key="2">
    <source>
        <dbReference type="ARBA" id="ARBA00022630"/>
    </source>
</evidence>
<sequence length="453" mass="50543">MRDIFPVMMDVFSRMTVLFFHAGQISSHVEQKWENDGPTVEHAGHSRGTPEGFLPNPFPQAKENKRPPSPSVLPGNPALFEKSLAEEIRSFEPSGSNVIITIRFHVPKEVNMMAVKLFEPYTVKNVTFPNRIVMSPMCMYSCFEEDGKPGDFHFTHYTSRAVGKVGLIILEATGVLPEGRISDRDLGIWSDAHIEGLAKLVSAIKQYGAKAGIQLAHAGRKARVKNGDIFAPSPLRFSDEYKLPKEMTRDDIRRTVKAFKDAAERAKKSGFDVIEIHAAHGYLINQFLSPLTNQRKDAYGGTSENRCRLLFEIIGEVKTVWDGPLFVRISASDHHAGGLVADDYVEIAKQLKKLGVDLIDVSSGGVVPDAQFRVYPGYQVPFAEKIKREADIPVGAVGLITSPLQAEEILQNGRADLIFLGRELLRNPYWPYHAAKELGHPLEAPEQYRRGWI</sequence>
<dbReference type="Pfam" id="PF00724">
    <property type="entry name" value="Oxidored_FMN"/>
    <property type="match status" value="1"/>
</dbReference>
<feature type="domain" description="NADH:flavin oxidoreductase/NADH oxidase N-terminal" evidence="7">
    <location>
        <begin position="116"/>
        <end position="438"/>
    </location>
</feature>
<dbReference type="Proteomes" id="UP000075683">
    <property type="component" value="Unassembled WGS sequence"/>
</dbReference>
<dbReference type="PANTHER" id="PTHR43303">
    <property type="entry name" value="NADPH DEHYDROGENASE C23G7.10C-RELATED"/>
    <property type="match status" value="1"/>
</dbReference>
<evidence type="ECO:0000256" key="1">
    <source>
        <dbReference type="ARBA" id="ARBA00001917"/>
    </source>
</evidence>
<dbReference type="GO" id="GO:0003959">
    <property type="term" value="F:NADPH dehydrogenase activity"/>
    <property type="evidence" value="ECO:0007669"/>
    <property type="project" value="UniProtKB-EC"/>
</dbReference>
<proteinExistence type="predicted"/>
<dbReference type="GO" id="GO:0010181">
    <property type="term" value="F:FMN binding"/>
    <property type="evidence" value="ECO:0007669"/>
    <property type="project" value="InterPro"/>
</dbReference>
<dbReference type="EMBL" id="LQYT01000036">
    <property type="protein sequence ID" value="KYD20153.1"/>
    <property type="molecule type" value="Genomic_DNA"/>
</dbReference>
<evidence type="ECO:0000256" key="6">
    <source>
        <dbReference type="SAM" id="MobiDB-lite"/>
    </source>
</evidence>
<dbReference type="Gene3D" id="3.20.20.70">
    <property type="entry name" value="Aldolase class I"/>
    <property type="match status" value="1"/>
</dbReference>